<name>A0A6V1P332_HETAK</name>
<dbReference type="Pfam" id="PF00291">
    <property type="entry name" value="PALP"/>
    <property type="match status" value="1"/>
</dbReference>
<dbReference type="PROSITE" id="PS00165">
    <property type="entry name" value="DEHYDRATASE_SER_THR"/>
    <property type="match status" value="1"/>
</dbReference>
<feature type="domain" description="Tryptophan synthase beta chain-like PALP" evidence="6">
    <location>
        <begin position="99"/>
        <end position="222"/>
    </location>
</feature>
<evidence type="ECO:0000256" key="4">
    <source>
        <dbReference type="ARBA" id="ARBA00023239"/>
    </source>
</evidence>
<dbReference type="GO" id="GO:0006567">
    <property type="term" value="P:L-threonine catabolic process"/>
    <property type="evidence" value="ECO:0007669"/>
    <property type="project" value="TreeGrafter"/>
</dbReference>
<dbReference type="GO" id="GO:0004794">
    <property type="term" value="F:threonine deaminase activity"/>
    <property type="evidence" value="ECO:0007669"/>
    <property type="project" value="TreeGrafter"/>
</dbReference>
<keyword evidence="4" id="KW-0456">Lyase</keyword>
<gene>
    <name evidence="7" type="ORF">HAKA00212_LOCUS5899</name>
</gene>
<dbReference type="Gene3D" id="3.40.50.1100">
    <property type="match status" value="2"/>
</dbReference>
<dbReference type="GO" id="GO:0003941">
    <property type="term" value="F:L-serine ammonia-lyase activity"/>
    <property type="evidence" value="ECO:0007669"/>
    <property type="project" value="TreeGrafter"/>
</dbReference>
<dbReference type="InterPro" id="IPR050147">
    <property type="entry name" value="Ser/Thr_Dehydratase"/>
</dbReference>
<dbReference type="GO" id="GO:0009097">
    <property type="term" value="P:isoleucine biosynthetic process"/>
    <property type="evidence" value="ECO:0007669"/>
    <property type="project" value="TreeGrafter"/>
</dbReference>
<keyword evidence="3" id="KW-0663">Pyridoxal phosphate</keyword>
<evidence type="ECO:0000259" key="6">
    <source>
        <dbReference type="Pfam" id="PF00291"/>
    </source>
</evidence>
<sequence>MAQSLFKSYAMMLRANNAKPNLVKGYAQLALMNNCRSRPLLEQSQPYCSSRSLEKSTVNISDEIQFSQTQTPVLLNAQTHAVGYLSRILNAQVYDIAVETPLQPAINMSKMLKNDIFFKREDQQPVFSFKIRGAYNKIASLTEDQLARGIVACSAGNHAQGVALSAARLGARAVIVMPLATPGIKVSSVRNFGGGTVEVRLHGANYDEAAAEAKRAKQMRGKVAHSSRSPKPQARSGGKASPPAPSSARLSSGPKPVPVKVAVSPTLPPAISPAIVVAPAPVSKVNSFKMPHV</sequence>
<dbReference type="PANTHER" id="PTHR48078:SF11">
    <property type="entry name" value="THREONINE DEHYDRATASE, MITOCHONDRIAL"/>
    <property type="match status" value="1"/>
</dbReference>
<proteinExistence type="inferred from homology"/>
<feature type="compositionally biased region" description="Basic residues" evidence="5">
    <location>
        <begin position="216"/>
        <end position="225"/>
    </location>
</feature>
<evidence type="ECO:0000256" key="2">
    <source>
        <dbReference type="ARBA" id="ARBA00010869"/>
    </source>
</evidence>
<dbReference type="InterPro" id="IPR001926">
    <property type="entry name" value="TrpB-like_PALP"/>
</dbReference>
<feature type="region of interest" description="Disordered" evidence="5">
    <location>
        <begin position="211"/>
        <end position="256"/>
    </location>
</feature>
<dbReference type="InterPro" id="IPR036052">
    <property type="entry name" value="TrpB-like_PALP_sf"/>
</dbReference>
<feature type="compositionally biased region" description="Low complexity" evidence="5">
    <location>
        <begin position="234"/>
        <end position="256"/>
    </location>
</feature>
<dbReference type="SUPFAM" id="SSF53686">
    <property type="entry name" value="Tryptophan synthase beta subunit-like PLP-dependent enzymes"/>
    <property type="match status" value="1"/>
</dbReference>
<comment type="similarity">
    <text evidence="2">Belongs to the serine/threonine dehydratase family.</text>
</comment>
<reference evidence="7" key="1">
    <citation type="submission" date="2021-01" db="EMBL/GenBank/DDBJ databases">
        <authorList>
            <person name="Corre E."/>
            <person name="Pelletier E."/>
            <person name="Niang G."/>
            <person name="Scheremetjew M."/>
            <person name="Finn R."/>
            <person name="Kale V."/>
            <person name="Holt S."/>
            <person name="Cochrane G."/>
            <person name="Meng A."/>
            <person name="Brown T."/>
            <person name="Cohen L."/>
        </authorList>
    </citation>
    <scope>NUCLEOTIDE SEQUENCE</scope>
    <source>
        <strain evidence="7">CCMP3107</strain>
    </source>
</reference>
<comment type="cofactor">
    <cofactor evidence="1">
        <name>pyridoxal 5'-phosphate</name>
        <dbReference type="ChEBI" id="CHEBI:597326"/>
    </cofactor>
</comment>
<dbReference type="AlphaFoldDB" id="A0A6V1P332"/>
<dbReference type="InterPro" id="IPR000634">
    <property type="entry name" value="Ser/Thr_deHydtase_PyrdxlP-BS"/>
</dbReference>
<dbReference type="GO" id="GO:0030170">
    <property type="term" value="F:pyridoxal phosphate binding"/>
    <property type="evidence" value="ECO:0007669"/>
    <property type="project" value="InterPro"/>
</dbReference>
<accession>A0A6V1P332</accession>
<organism evidence="7">
    <name type="scientific">Heterosigma akashiwo</name>
    <name type="common">Chromophytic alga</name>
    <name type="synonym">Heterosigma carterae</name>
    <dbReference type="NCBI Taxonomy" id="2829"/>
    <lineage>
        <taxon>Eukaryota</taxon>
        <taxon>Sar</taxon>
        <taxon>Stramenopiles</taxon>
        <taxon>Ochrophyta</taxon>
        <taxon>Raphidophyceae</taxon>
        <taxon>Chattonellales</taxon>
        <taxon>Chattonellaceae</taxon>
        <taxon>Heterosigma</taxon>
    </lineage>
</organism>
<evidence type="ECO:0000313" key="7">
    <source>
        <dbReference type="EMBL" id="CAE0627221.1"/>
    </source>
</evidence>
<dbReference type="FunFam" id="3.40.50.1100:FF:000005">
    <property type="entry name" value="Threonine dehydratase catabolic"/>
    <property type="match status" value="1"/>
</dbReference>
<dbReference type="EMBL" id="HBIU01012971">
    <property type="protein sequence ID" value="CAE0627221.1"/>
    <property type="molecule type" value="Transcribed_RNA"/>
</dbReference>
<dbReference type="PANTHER" id="PTHR48078">
    <property type="entry name" value="THREONINE DEHYDRATASE, MITOCHONDRIAL-RELATED"/>
    <property type="match status" value="1"/>
</dbReference>
<evidence type="ECO:0000256" key="3">
    <source>
        <dbReference type="ARBA" id="ARBA00022898"/>
    </source>
</evidence>
<evidence type="ECO:0000256" key="5">
    <source>
        <dbReference type="SAM" id="MobiDB-lite"/>
    </source>
</evidence>
<protein>
    <recommendedName>
        <fullName evidence="6">Tryptophan synthase beta chain-like PALP domain-containing protein</fullName>
    </recommendedName>
</protein>
<evidence type="ECO:0000256" key="1">
    <source>
        <dbReference type="ARBA" id="ARBA00001933"/>
    </source>
</evidence>
<dbReference type="GO" id="GO:0006565">
    <property type="term" value="P:L-serine catabolic process"/>
    <property type="evidence" value="ECO:0007669"/>
    <property type="project" value="TreeGrafter"/>
</dbReference>